<dbReference type="AlphaFoldDB" id="A0A5C4LKC1"/>
<accession>A0A5C4LKC1</accession>
<name>A0A5C4LKC1_9HYPH</name>
<sequence length="120" mass="13289">MAYDVQWLRDWRERTGLTLQEAMAAHAAALRASDERPLGRDLQGLGGDSPASAITEGEAPDTIDNLKRVNKELREALRPFAEEAAEIPEGFHDDEPYQSVRIGDLRRARTLLSQSSEGEG</sequence>
<evidence type="ECO:0000313" key="3">
    <source>
        <dbReference type="Proteomes" id="UP000305267"/>
    </source>
</evidence>
<feature type="region of interest" description="Disordered" evidence="1">
    <location>
        <begin position="38"/>
        <end position="60"/>
    </location>
</feature>
<evidence type="ECO:0000256" key="1">
    <source>
        <dbReference type="SAM" id="MobiDB-lite"/>
    </source>
</evidence>
<proteinExistence type="predicted"/>
<dbReference type="Proteomes" id="UP000305267">
    <property type="component" value="Unassembled WGS sequence"/>
</dbReference>
<reference evidence="2 3" key="1">
    <citation type="submission" date="2019-06" db="EMBL/GenBank/DDBJ databases">
        <title>Genome of Methylobacterium sp. 17Sr1-39.</title>
        <authorList>
            <person name="Seo T."/>
        </authorList>
    </citation>
    <scope>NUCLEOTIDE SEQUENCE [LARGE SCALE GENOMIC DNA]</scope>
    <source>
        <strain evidence="2 3">17Sr1-39</strain>
    </source>
</reference>
<protein>
    <submittedName>
        <fullName evidence="2">Uncharacterized protein</fullName>
    </submittedName>
</protein>
<dbReference type="EMBL" id="VDDA01000002">
    <property type="protein sequence ID" value="TNC14947.1"/>
    <property type="molecule type" value="Genomic_DNA"/>
</dbReference>
<gene>
    <name evidence="2" type="ORF">FF100_05065</name>
</gene>
<dbReference type="RefSeq" id="WP_139034488.1">
    <property type="nucleotide sequence ID" value="NZ_VDDA01000002.1"/>
</dbReference>
<keyword evidence="3" id="KW-1185">Reference proteome</keyword>
<comment type="caution">
    <text evidence="2">The sequence shown here is derived from an EMBL/GenBank/DDBJ whole genome shotgun (WGS) entry which is preliminary data.</text>
</comment>
<organism evidence="2 3">
    <name type="scientific">Methylobacterium terricola</name>
    <dbReference type="NCBI Taxonomy" id="2583531"/>
    <lineage>
        <taxon>Bacteria</taxon>
        <taxon>Pseudomonadati</taxon>
        <taxon>Pseudomonadota</taxon>
        <taxon>Alphaproteobacteria</taxon>
        <taxon>Hyphomicrobiales</taxon>
        <taxon>Methylobacteriaceae</taxon>
        <taxon>Methylobacterium</taxon>
    </lineage>
</organism>
<evidence type="ECO:0000313" key="2">
    <source>
        <dbReference type="EMBL" id="TNC14947.1"/>
    </source>
</evidence>